<comment type="subcellular location">
    <subcellularLocation>
        <location evidence="7">Mitochondrion matrix</location>
    </subcellularLocation>
</comment>
<evidence type="ECO:0000256" key="3">
    <source>
        <dbReference type="ARBA" id="ARBA00022741"/>
    </source>
</evidence>
<organism evidence="9 10">
    <name type="scientific">Ranitomeya imitator</name>
    <name type="common">mimic poison frog</name>
    <dbReference type="NCBI Taxonomy" id="111125"/>
    <lineage>
        <taxon>Eukaryota</taxon>
        <taxon>Metazoa</taxon>
        <taxon>Chordata</taxon>
        <taxon>Craniata</taxon>
        <taxon>Vertebrata</taxon>
        <taxon>Euteleostomi</taxon>
        <taxon>Amphibia</taxon>
        <taxon>Batrachia</taxon>
        <taxon>Anura</taxon>
        <taxon>Neobatrachia</taxon>
        <taxon>Hyloidea</taxon>
        <taxon>Dendrobatidae</taxon>
        <taxon>Dendrobatinae</taxon>
        <taxon>Ranitomeya</taxon>
    </lineage>
</organism>
<dbReference type="SUPFAM" id="SSF55874">
    <property type="entry name" value="ATPase domain of HSP90 chaperone/DNA topoisomerase II/histidine kinase"/>
    <property type="match status" value="1"/>
</dbReference>
<dbReference type="InterPro" id="IPR036890">
    <property type="entry name" value="HATPase_C_sf"/>
</dbReference>
<dbReference type="EC" id="2.7.11.-" evidence="7"/>
<comment type="similarity">
    <text evidence="1 7">Belongs to the PDK/BCKDK protein kinase family.</text>
</comment>
<dbReference type="InterPro" id="IPR036784">
    <property type="entry name" value="AK/P_DHK_N_sf"/>
</dbReference>
<evidence type="ECO:0000256" key="6">
    <source>
        <dbReference type="ARBA" id="ARBA00023128"/>
    </source>
</evidence>
<evidence type="ECO:0000313" key="9">
    <source>
        <dbReference type="EMBL" id="CAJ0953578.1"/>
    </source>
</evidence>
<dbReference type="PANTHER" id="PTHR11947:SF21">
    <property type="entry name" value="[PYRUVATE DEHYDROGENASE (ACETYL-TRANSFERRING)] KINASE ISOZYME 3, MITOCHONDRIAL"/>
    <property type="match status" value="1"/>
</dbReference>
<keyword evidence="4 7" id="KW-0418">Kinase</keyword>
<keyword evidence="5 7" id="KW-0067">ATP-binding</keyword>
<keyword evidence="10" id="KW-1185">Reference proteome</keyword>
<protein>
    <recommendedName>
        <fullName evidence="7">Protein-serine/threonine kinase</fullName>
        <ecNumber evidence="7">2.7.11.-</ecNumber>
    </recommendedName>
</protein>
<dbReference type="Proteomes" id="UP001176940">
    <property type="component" value="Unassembled WGS sequence"/>
</dbReference>
<evidence type="ECO:0000259" key="8">
    <source>
        <dbReference type="Pfam" id="PF10436"/>
    </source>
</evidence>
<evidence type="ECO:0000256" key="5">
    <source>
        <dbReference type="ARBA" id="ARBA00022840"/>
    </source>
</evidence>
<gene>
    <name evidence="9" type="ORF">RIMI_LOCUS14361689</name>
</gene>
<name>A0ABN9M0N1_9NEOB</name>
<reference evidence="9" key="1">
    <citation type="submission" date="2023-07" db="EMBL/GenBank/DDBJ databases">
        <authorList>
            <person name="Stuckert A."/>
        </authorList>
    </citation>
    <scope>NUCLEOTIDE SEQUENCE</scope>
</reference>
<dbReference type="EMBL" id="CAUEEQ010036894">
    <property type="protein sequence ID" value="CAJ0953578.1"/>
    <property type="molecule type" value="Genomic_DNA"/>
</dbReference>
<keyword evidence="3 7" id="KW-0547">Nucleotide-binding</keyword>
<dbReference type="InterPro" id="IPR018955">
    <property type="entry name" value="BCDHK/PDK_N"/>
</dbReference>
<feature type="domain" description="Branched-chain alpha-ketoacid dehydrogenase kinase/Pyruvate dehydrogenase kinase N-terminal" evidence="8">
    <location>
        <begin position="188"/>
        <end position="339"/>
    </location>
</feature>
<dbReference type="SUPFAM" id="SSF69012">
    <property type="entry name" value="alpha-ketoacid dehydrogenase kinase, N-terminal domain"/>
    <property type="match status" value="1"/>
</dbReference>
<keyword evidence="2 7" id="KW-0808">Transferase</keyword>
<evidence type="ECO:0000256" key="7">
    <source>
        <dbReference type="RuleBase" id="RU366032"/>
    </source>
</evidence>
<sequence>MIAKPQLSQPDNSCEIAAECSADTSPDDTARSDARTAPVCPQQSSVVYTFFCNRCHQYVLEQKGCEGTTSHLKSVYGVYMAENTQKFYRSDQNALETNLPAGRFGGRTTHAPAILEDGGAQERRRTDHGRLDLAILGGYLFVQVHVINVCEAPVGSSTRLCKAILPCAGVYYGGQRMNFNPILQPAGRNNACEKTSYLFLRKELPVRLANTLKEVNLLPENLLQRPSVKLVRSWYMQSFLEVLEYENKSPDDPDVLYDFLNILIQVRNRHNDVVPTMAQGVIEYKEKYGFDPFVSSNIQYFLDRFYTNRISFRMLINQHTLLFGGDINPAHPKHIGSIDPSCNVPEVVKDAYDTAKMLCEQYYLAAPELRIEEFNAKAPGRPLQVVYVPSHLFHMLFELFKYMDNDDSRIRGRLCPSLIGRGNLYDIIVAMATIMTSSSLCPLLIGRGLAASTNQTRDVYVLYDIIVAVPVADWSRPGGLDQSDAGCLRPL</sequence>
<evidence type="ECO:0000256" key="4">
    <source>
        <dbReference type="ARBA" id="ARBA00022777"/>
    </source>
</evidence>
<dbReference type="PANTHER" id="PTHR11947">
    <property type="entry name" value="PYRUVATE DEHYDROGENASE KINASE"/>
    <property type="match status" value="1"/>
</dbReference>
<evidence type="ECO:0000313" key="10">
    <source>
        <dbReference type="Proteomes" id="UP001176940"/>
    </source>
</evidence>
<proteinExistence type="inferred from homology"/>
<accession>A0ABN9M0N1</accession>
<dbReference type="Pfam" id="PF10436">
    <property type="entry name" value="BCDHK_Adom3"/>
    <property type="match status" value="1"/>
</dbReference>
<dbReference type="Gene3D" id="1.20.140.20">
    <property type="entry name" value="Alpha-ketoacid/pyruvate dehydrogenase kinase, N-terminal domain"/>
    <property type="match status" value="1"/>
</dbReference>
<evidence type="ECO:0000256" key="2">
    <source>
        <dbReference type="ARBA" id="ARBA00022679"/>
    </source>
</evidence>
<keyword evidence="6 7" id="KW-0496">Mitochondrion</keyword>
<evidence type="ECO:0000256" key="1">
    <source>
        <dbReference type="ARBA" id="ARBA00006155"/>
    </source>
</evidence>
<dbReference type="Gene3D" id="3.30.565.10">
    <property type="entry name" value="Histidine kinase-like ATPase, C-terminal domain"/>
    <property type="match status" value="1"/>
</dbReference>
<comment type="caution">
    <text evidence="9">The sequence shown here is derived from an EMBL/GenBank/DDBJ whole genome shotgun (WGS) entry which is preliminary data.</text>
</comment>
<dbReference type="InterPro" id="IPR039028">
    <property type="entry name" value="BCKD/PDK"/>
</dbReference>